<feature type="region of interest" description="Disordered" evidence="4">
    <location>
        <begin position="65"/>
        <end position="88"/>
    </location>
</feature>
<evidence type="ECO:0000313" key="6">
    <source>
        <dbReference type="EMBL" id="MFC5656253.1"/>
    </source>
</evidence>
<dbReference type="PANTHER" id="PTHR46796:SF13">
    <property type="entry name" value="HTH-TYPE TRANSCRIPTIONAL ACTIVATOR RHAS"/>
    <property type="match status" value="1"/>
</dbReference>
<keyword evidence="2" id="KW-0238">DNA-binding</keyword>
<dbReference type="Pfam" id="PF12833">
    <property type="entry name" value="HTH_18"/>
    <property type="match status" value="1"/>
</dbReference>
<dbReference type="InterPro" id="IPR018062">
    <property type="entry name" value="HTH_AraC-typ_CS"/>
</dbReference>
<evidence type="ECO:0000313" key="7">
    <source>
        <dbReference type="Proteomes" id="UP001596065"/>
    </source>
</evidence>
<keyword evidence="3" id="KW-0804">Transcription</keyword>
<dbReference type="Gene3D" id="1.10.10.60">
    <property type="entry name" value="Homeodomain-like"/>
    <property type="match status" value="1"/>
</dbReference>
<dbReference type="EMBL" id="JBHSOE010000016">
    <property type="protein sequence ID" value="MFC5656253.1"/>
    <property type="molecule type" value="Genomic_DNA"/>
</dbReference>
<evidence type="ECO:0000256" key="2">
    <source>
        <dbReference type="ARBA" id="ARBA00023125"/>
    </source>
</evidence>
<evidence type="ECO:0000256" key="3">
    <source>
        <dbReference type="ARBA" id="ARBA00023163"/>
    </source>
</evidence>
<gene>
    <name evidence="6" type="ORF">ACFP3J_12235</name>
</gene>
<keyword evidence="7" id="KW-1185">Reference proteome</keyword>
<dbReference type="PROSITE" id="PS01124">
    <property type="entry name" value="HTH_ARAC_FAMILY_2"/>
    <property type="match status" value="1"/>
</dbReference>
<dbReference type="InterPro" id="IPR009057">
    <property type="entry name" value="Homeodomain-like_sf"/>
</dbReference>
<dbReference type="SMART" id="SM00342">
    <property type="entry name" value="HTH_ARAC"/>
    <property type="match status" value="1"/>
</dbReference>
<dbReference type="PANTHER" id="PTHR46796">
    <property type="entry name" value="HTH-TYPE TRANSCRIPTIONAL ACTIVATOR RHAS-RELATED"/>
    <property type="match status" value="1"/>
</dbReference>
<protein>
    <submittedName>
        <fullName evidence="6">Helix-turn-helix transcriptional regulator</fullName>
    </submittedName>
</protein>
<sequence>MSRSTPARRFTALVGDTPLAHLTRWRMALAEELLREPGSTVASVARRVGYTNEFAFSTAYERLHGTSPGPARFRHASRKPGGVSAPPG</sequence>
<accession>A0ABW0WFK6</accession>
<name>A0ABW0WFK6_STRNO</name>
<keyword evidence="1" id="KW-0805">Transcription regulation</keyword>
<comment type="caution">
    <text evidence="6">The sequence shown here is derived from an EMBL/GenBank/DDBJ whole genome shotgun (WGS) entry which is preliminary data.</text>
</comment>
<evidence type="ECO:0000259" key="5">
    <source>
        <dbReference type="PROSITE" id="PS01124"/>
    </source>
</evidence>
<dbReference type="InterPro" id="IPR018060">
    <property type="entry name" value="HTH_AraC"/>
</dbReference>
<evidence type="ECO:0000256" key="1">
    <source>
        <dbReference type="ARBA" id="ARBA00023015"/>
    </source>
</evidence>
<dbReference type="Proteomes" id="UP001596065">
    <property type="component" value="Unassembled WGS sequence"/>
</dbReference>
<dbReference type="RefSeq" id="WP_382466742.1">
    <property type="nucleotide sequence ID" value="NZ_JBHSOE010000016.1"/>
</dbReference>
<feature type="domain" description="HTH araC/xylS-type" evidence="5">
    <location>
        <begin position="1"/>
        <end position="74"/>
    </location>
</feature>
<dbReference type="PROSITE" id="PS00041">
    <property type="entry name" value="HTH_ARAC_FAMILY_1"/>
    <property type="match status" value="1"/>
</dbReference>
<dbReference type="SUPFAM" id="SSF46689">
    <property type="entry name" value="Homeodomain-like"/>
    <property type="match status" value="1"/>
</dbReference>
<organism evidence="6 7">
    <name type="scientific">Streptomyces nogalater</name>
    <dbReference type="NCBI Taxonomy" id="38314"/>
    <lineage>
        <taxon>Bacteria</taxon>
        <taxon>Bacillati</taxon>
        <taxon>Actinomycetota</taxon>
        <taxon>Actinomycetes</taxon>
        <taxon>Kitasatosporales</taxon>
        <taxon>Streptomycetaceae</taxon>
        <taxon>Streptomyces</taxon>
    </lineage>
</organism>
<dbReference type="InterPro" id="IPR050204">
    <property type="entry name" value="AraC_XylS_family_regulators"/>
</dbReference>
<evidence type="ECO:0000256" key="4">
    <source>
        <dbReference type="SAM" id="MobiDB-lite"/>
    </source>
</evidence>
<proteinExistence type="predicted"/>
<reference evidence="7" key="1">
    <citation type="journal article" date="2019" name="Int. J. Syst. Evol. Microbiol.">
        <title>The Global Catalogue of Microorganisms (GCM) 10K type strain sequencing project: providing services to taxonomists for standard genome sequencing and annotation.</title>
        <authorList>
            <consortium name="The Broad Institute Genomics Platform"/>
            <consortium name="The Broad Institute Genome Sequencing Center for Infectious Disease"/>
            <person name="Wu L."/>
            <person name="Ma J."/>
        </authorList>
    </citation>
    <scope>NUCLEOTIDE SEQUENCE [LARGE SCALE GENOMIC DNA]</scope>
    <source>
        <strain evidence="7">KCTC 5701</strain>
    </source>
</reference>